<dbReference type="PANTHER" id="PTHR30143">
    <property type="entry name" value="ACID HYDRATASE"/>
    <property type="match status" value="1"/>
</dbReference>
<sequence length="268" mass="28637">MPHPDAIARTILETHDARRGIPPLTESLPAFDLAAAYRVTAQVRHLREARGERVVGRKIGFTNRTIWDQYGVHAPIWGYVYDTTLHRLDAPLPLDAYVEPRIEPEIVFRLARAPEPGMSDPALLACIATVSHGFEIVQSLFPGWRFAAPDTVAAFGLHGALLMGPEVEIASRPGEAWLGGLAGFTIELRRNGAPADRGTSANVLDGGPLAALRHLVDLLAADPGSPPLRPGEVVSTGTLTRALPVTPGETWSTAIDGVPLPGVTLTLA</sequence>
<proteinExistence type="predicted"/>
<reference evidence="1 2" key="1">
    <citation type="submission" date="2019-09" db="EMBL/GenBank/DDBJ databases">
        <title>Salinarimonas rosea gen. nov., sp. nov., a new member of the a-2 subgroup of the Proteobacteria.</title>
        <authorList>
            <person name="Liu J."/>
        </authorList>
    </citation>
    <scope>NUCLEOTIDE SEQUENCE [LARGE SCALE GENOMIC DNA]</scope>
    <source>
        <strain evidence="1 2">BN140002</strain>
    </source>
</reference>
<reference evidence="1 2" key="2">
    <citation type="submission" date="2019-09" db="EMBL/GenBank/DDBJ databases">
        <authorList>
            <person name="Jin C."/>
        </authorList>
    </citation>
    <scope>NUCLEOTIDE SEQUENCE [LARGE SCALE GENOMIC DNA]</scope>
    <source>
        <strain evidence="1 2">BN140002</strain>
    </source>
</reference>
<dbReference type="RefSeq" id="WP_149815570.1">
    <property type="nucleotide sequence ID" value="NZ_VUOA01000006.1"/>
</dbReference>
<keyword evidence="2" id="KW-1185">Reference proteome</keyword>
<gene>
    <name evidence="1" type="ORF">F0L46_03165</name>
</gene>
<dbReference type="SUPFAM" id="SSF56529">
    <property type="entry name" value="FAH"/>
    <property type="match status" value="1"/>
</dbReference>
<dbReference type="Proteomes" id="UP000323142">
    <property type="component" value="Unassembled WGS sequence"/>
</dbReference>
<dbReference type="Gene3D" id="3.90.850.10">
    <property type="entry name" value="Fumarylacetoacetase-like, C-terminal domain"/>
    <property type="match status" value="1"/>
</dbReference>
<dbReference type="AlphaFoldDB" id="A0A5B2VW71"/>
<dbReference type="OrthoDB" id="9792137at2"/>
<accession>A0A5B2VW71</accession>
<dbReference type="InterPro" id="IPR036663">
    <property type="entry name" value="Fumarylacetoacetase_C_sf"/>
</dbReference>
<evidence type="ECO:0000313" key="2">
    <source>
        <dbReference type="Proteomes" id="UP000323142"/>
    </source>
</evidence>
<dbReference type="InterPro" id="IPR050772">
    <property type="entry name" value="Hydratase-Decarb/MhpD_sf"/>
</dbReference>
<organism evidence="1 2">
    <name type="scientific">Salinarimonas soli</name>
    <dbReference type="NCBI Taxonomy" id="1638099"/>
    <lineage>
        <taxon>Bacteria</taxon>
        <taxon>Pseudomonadati</taxon>
        <taxon>Pseudomonadota</taxon>
        <taxon>Alphaproteobacteria</taxon>
        <taxon>Hyphomicrobiales</taxon>
        <taxon>Salinarimonadaceae</taxon>
        <taxon>Salinarimonas</taxon>
    </lineage>
</organism>
<protein>
    <submittedName>
        <fullName evidence="1">Hydratase</fullName>
    </submittedName>
</protein>
<evidence type="ECO:0000313" key="1">
    <source>
        <dbReference type="EMBL" id="KAA2242299.1"/>
    </source>
</evidence>
<dbReference type="GO" id="GO:0008684">
    <property type="term" value="F:2-oxopent-4-enoate hydratase activity"/>
    <property type="evidence" value="ECO:0007669"/>
    <property type="project" value="TreeGrafter"/>
</dbReference>
<dbReference type="EMBL" id="VUOA01000006">
    <property type="protein sequence ID" value="KAA2242299.1"/>
    <property type="molecule type" value="Genomic_DNA"/>
</dbReference>
<comment type="caution">
    <text evidence="1">The sequence shown here is derived from an EMBL/GenBank/DDBJ whole genome shotgun (WGS) entry which is preliminary data.</text>
</comment>
<dbReference type="PANTHER" id="PTHR30143:SF0">
    <property type="entry name" value="2-KETO-4-PENTENOATE HYDRATASE"/>
    <property type="match status" value="1"/>
</dbReference>
<dbReference type="GO" id="GO:0005737">
    <property type="term" value="C:cytoplasm"/>
    <property type="evidence" value="ECO:0007669"/>
    <property type="project" value="TreeGrafter"/>
</dbReference>
<name>A0A5B2VW71_9HYPH</name>